<protein>
    <submittedName>
        <fullName evidence="1">Uncharacterized protein</fullName>
    </submittedName>
</protein>
<evidence type="ECO:0000313" key="1">
    <source>
        <dbReference type="EMBL" id="OEJ35302.1"/>
    </source>
</evidence>
<dbReference type="AlphaFoldDB" id="A0A1E5Q165"/>
<evidence type="ECO:0000313" key="2">
    <source>
        <dbReference type="Proteomes" id="UP000095705"/>
    </source>
</evidence>
<dbReference type="Proteomes" id="UP000095705">
    <property type="component" value="Unassembled WGS sequence"/>
</dbReference>
<name>A0A1E5Q165_9ACTN</name>
<gene>
    <name evidence="1" type="ORF">BGK67_31990</name>
</gene>
<comment type="caution">
    <text evidence="1">The sequence shown here is derived from an EMBL/GenBank/DDBJ whole genome shotgun (WGS) entry which is preliminary data.</text>
</comment>
<dbReference type="EMBL" id="MEHK01000001">
    <property type="protein sequence ID" value="OEJ35302.1"/>
    <property type="molecule type" value="Genomic_DNA"/>
</dbReference>
<organism evidence="1 2">
    <name type="scientific">Streptomyces subrutilus</name>
    <dbReference type="NCBI Taxonomy" id="36818"/>
    <lineage>
        <taxon>Bacteria</taxon>
        <taxon>Bacillati</taxon>
        <taxon>Actinomycetota</taxon>
        <taxon>Actinomycetes</taxon>
        <taxon>Kitasatosporales</taxon>
        <taxon>Streptomycetaceae</taxon>
        <taxon>Streptomyces</taxon>
    </lineage>
</organism>
<keyword evidence="2" id="KW-1185">Reference proteome</keyword>
<reference evidence="1 2" key="1">
    <citation type="submission" date="2016-08" db="EMBL/GenBank/DDBJ databases">
        <title>The complete genome of Streptomyces subrutilus 10-1-1.</title>
        <authorList>
            <person name="Chen X."/>
        </authorList>
    </citation>
    <scope>NUCLEOTIDE SEQUENCE [LARGE SCALE GENOMIC DNA]</scope>
    <source>
        <strain evidence="1 2">10-1-1</strain>
    </source>
</reference>
<proteinExistence type="predicted"/>
<sequence length="141" mass="15103">MEKSILVESIRYSAVCQGCGAEAEWCGVQALVDGALRWDVESTCPACGFALAVCDGDLPEELRGRLLSEHGRARLRVAPPTRNAAIMRVLRAELGIGLDGVRAVLEQVLTGQYSGTLPEMELLARKLRASGIEAAASRTVH</sequence>
<dbReference type="OrthoDB" id="3693176at2"/>
<accession>A0A1E5Q165</accession>